<reference evidence="3 4" key="1">
    <citation type="submission" date="2020-08" db="EMBL/GenBank/DDBJ databases">
        <title>Genomic Encyclopedia of Type Strains, Phase III (KMG-III): the genomes of soil and plant-associated and newly described type strains.</title>
        <authorList>
            <person name="Whitman W."/>
        </authorList>
    </citation>
    <scope>NUCLEOTIDE SEQUENCE [LARGE SCALE GENOMIC DNA]</scope>
    <source>
        <strain evidence="3 4">CECT 8305</strain>
    </source>
</reference>
<dbReference type="InterPro" id="IPR003607">
    <property type="entry name" value="HD/PDEase_dom"/>
</dbReference>
<dbReference type="RefSeq" id="WP_312867075.1">
    <property type="nucleotide sequence ID" value="NZ_JACHJL010000019.1"/>
</dbReference>
<accession>A0A7W9QER5</accession>
<dbReference type="InterPro" id="IPR006674">
    <property type="entry name" value="HD_domain"/>
</dbReference>
<feature type="region of interest" description="Disordered" evidence="1">
    <location>
        <begin position="53"/>
        <end position="83"/>
    </location>
</feature>
<keyword evidence="4" id="KW-1185">Reference proteome</keyword>
<comment type="caution">
    <text evidence="3">The sequence shown here is derived from an EMBL/GenBank/DDBJ whole genome shotgun (WGS) entry which is preliminary data.</text>
</comment>
<evidence type="ECO:0000313" key="3">
    <source>
        <dbReference type="EMBL" id="MBB5938900.1"/>
    </source>
</evidence>
<organism evidence="3 4">
    <name type="scientific">Streptomyces zagrosensis</name>
    <dbReference type="NCBI Taxonomy" id="1042984"/>
    <lineage>
        <taxon>Bacteria</taxon>
        <taxon>Bacillati</taxon>
        <taxon>Actinomycetota</taxon>
        <taxon>Actinomycetes</taxon>
        <taxon>Kitasatosporales</taxon>
        <taxon>Streptomycetaceae</taxon>
        <taxon>Streptomyces</taxon>
    </lineage>
</organism>
<sequence length="324" mass="35488">MRTLRIAADAEAASFAVLLGNLLTTHTQAITTLVGPLHGTAYLVAIAAGPLRWPRPPPRRAPDGAPPSRESADCSPCGGSETVPEEANLFLPAMTRKADAMDDAYGELPFPRTDIALSAMRFVQDIEDPAIFNHSMRTYLYGRWLGEQQDLQPDRDYDDELLFLGCLLHDAGLSPEGNGDQPFDIDGADLAARFLTDQGLSPERVEVVWDAIALHLHYEIAIRKRPEIALVTAGAGFDLGPEGPHTLPAGYADRIHATLPRLHAAPVLYDTIVGQALDKPHKAPPFSMPGELVRQETRAIWPTWKQLMTQSPSWNDYDGYQPNA</sequence>
<dbReference type="CDD" id="cd00077">
    <property type="entry name" value="HDc"/>
    <property type="match status" value="1"/>
</dbReference>
<evidence type="ECO:0000259" key="2">
    <source>
        <dbReference type="PROSITE" id="PS51831"/>
    </source>
</evidence>
<dbReference type="PANTHER" id="PTHR35569">
    <property type="entry name" value="CYANAMIDE HYDRATASE DDI2-RELATED"/>
    <property type="match status" value="1"/>
</dbReference>
<gene>
    <name evidence="3" type="ORF">FHS42_005991</name>
</gene>
<dbReference type="Pfam" id="PF01966">
    <property type="entry name" value="HD"/>
    <property type="match status" value="1"/>
</dbReference>
<dbReference type="EMBL" id="JACHJL010000019">
    <property type="protein sequence ID" value="MBB5938900.1"/>
    <property type="molecule type" value="Genomic_DNA"/>
</dbReference>
<evidence type="ECO:0000313" key="4">
    <source>
        <dbReference type="Proteomes" id="UP000588098"/>
    </source>
</evidence>
<dbReference type="Proteomes" id="UP000588098">
    <property type="component" value="Unassembled WGS sequence"/>
</dbReference>
<name>A0A7W9QER5_9ACTN</name>
<dbReference type="PANTHER" id="PTHR35569:SF1">
    <property type="entry name" value="CYANAMIDE HYDRATASE DDI2-RELATED"/>
    <property type="match status" value="1"/>
</dbReference>
<dbReference type="Gene3D" id="1.10.3210.10">
    <property type="entry name" value="Hypothetical protein af1432"/>
    <property type="match status" value="1"/>
</dbReference>
<dbReference type="PROSITE" id="PS51831">
    <property type="entry name" value="HD"/>
    <property type="match status" value="1"/>
</dbReference>
<evidence type="ECO:0000256" key="1">
    <source>
        <dbReference type="SAM" id="MobiDB-lite"/>
    </source>
</evidence>
<protein>
    <recommendedName>
        <fullName evidence="2">HD domain-containing protein</fullName>
    </recommendedName>
</protein>
<proteinExistence type="predicted"/>
<dbReference type="SUPFAM" id="SSF109604">
    <property type="entry name" value="HD-domain/PDEase-like"/>
    <property type="match status" value="1"/>
</dbReference>
<dbReference type="SMART" id="SM00471">
    <property type="entry name" value="HDc"/>
    <property type="match status" value="1"/>
</dbReference>
<dbReference type="AlphaFoldDB" id="A0A7W9QER5"/>
<feature type="domain" description="HD" evidence="2">
    <location>
        <begin position="131"/>
        <end position="258"/>
    </location>
</feature>